<sequence length="51" mass="5567">MGDLDKIRARIRRLRKMTTANGCTEAEAAQAADIAMKLMGKHGFGACDSKR</sequence>
<keyword evidence="3" id="KW-1185">Reference proteome</keyword>
<accession>A0A4R3J9H2</accession>
<organism evidence="2 3">
    <name type="scientific">Varunaivibrio sulfuroxidans</name>
    <dbReference type="NCBI Taxonomy" id="1773489"/>
    <lineage>
        <taxon>Bacteria</taxon>
        <taxon>Pseudomonadati</taxon>
        <taxon>Pseudomonadota</taxon>
        <taxon>Alphaproteobacteria</taxon>
        <taxon>Rhodospirillales</taxon>
        <taxon>Magnetovibrionaceae</taxon>
        <taxon>Varunaivibrio</taxon>
    </lineage>
</organism>
<feature type="domain" description="DUF2786" evidence="1">
    <location>
        <begin position="6"/>
        <end position="43"/>
    </location>
</feature>
<comment type="caution">
    <text evidence="2">The sequence shown here is derived from an EMBL/GenBank/DDBJ whole genome shotgun (WGS) entry which is preliminary data.</text>
</comment>
<dbReference type="RefSeq" id="WP_132939046.1">
    <property type="nucleotide sequence ID" value="NZ_CP119676.1"/>
</dbReference>
<protein>
    <submittedName>
        <fullName evidence="2">Uncharacterized protein DUF2786</fullName>
    </submittedName>
</protein>
<evidence type="ECO:0000313" key="2">
    <source>
        <dbReference type="EMBL" id="TCS62599.1"/>
    </source>
</evidence>
<proteinExistence type="predicted"/>
<evidence type="ECO:0000259" key="1">
    <source>
        <dbReference type="Pfam" id="PF10979"/>
    </source>
</evidence>
<dbReference type="Proteomes" id="UP000295304">
    <property type="component" value="Unassembled WGS sequence"/>
</dbReference>
<evidence type="ECO:0000313" key="3">
    <source>
        <dbReference type="Proteomes" id="UP000295304"/>
    </source>
</evidence>
<reference evidence="2 3" key="1">
    <citation type="submission" date="2019-03" db="EMBL/GenBank/DDBJ databases">
        <title>Genomic Encyclopedia of Type Strains, Phase IV (KMG-IV): sequencing the most valuable type-strain genomes for metagenomic binning, comparative biology and taxonomic classification.</title>
        <authorList>
            <person name="Goeker M."/>
        </authorList>
    </citation>
    <scope>NUCLEOTIDE SEQUENCE [LARGE SCALE GENOMIC DNA]</scope>
    <source>
        <strain evidence="2 3">DSM 101688</strain>
    </source>
</reference>
<dbReference type="EMBL" id="SLZW01000005">
    <property type="protein sequence ID" value="TCS62599.1"/>
    <property type="molecule type" value="Genomic_DNA"/>
</dbReference>
<name>A0A4R3J9H2_9PROT</name>
<dbReference type="Pfam" id="PF10979">
    <property type="entry name" value="DUF2786"/>
    <property type="match status" value="1"/>
</dbReference>
<gene>
    <name evidence="2" type="ORF">EDD55_105145</name>
</gene>
<dbReference type="InterPro" id="IPR024498">
    <property type="entry name" value="DUF2786"/>
</dbReference>
<dbReference type="AlphaFoldDB" id="A0A4R3J9H2"/>